<protein>
    <submittedName>
        <fullName evidence="1">Uncharacterized protein</fullName>
    </submittedName>
</protein>
<proteinExistence type="predicted"/>
<organism evidence="1 2">
    <name type="scientific">Rhododendron molle</name>
    <name type="common">Chinese azalea</name>
    <name type="synonym">Azalea mollis</name>
    <dbReference type="NCBI Taxonomy" id="49168"/>
    <lineage>
        <taxon>Eukaryota</taxon>
        <taxon>Viridiplantae</taxon>
        <taxon>Streptophyta</taxon>
        <taxon>Embryophyta</taxon>
        <taxon>Tracheophyta</taxon>
        <taxon>Spermatophyta</taxon>
        <taxon>Magnoliopsida</taxon>
        <taxon>eudicotyledons</taxon>
        <taxon>Gunneridae</taxon>
        <taxon>Pentapetalae</taxon>
        <taxon>asterids</taxon>
        <taxon>Ericales</taxon>
        <taxon>Ericaceae</taxon>
        <taxon>Ericoideae</taxon>
        <taxon>Rhodoreae</taxon>
        <taxon>Rhododendron</taxon>
    </lineage>
</organism>
<name>A0ACC0P3T6_RHOML</name>
<keyword evidence="2" id="KW-1185">Reference proteome</keyword>
<evidence type="ECO:0000313" key="1">
    <source>
        <dbReference type="EMBL" id="KAI8560270.1"/>
    </source>
</evidence>
<accession>A0ACC0P3T6</accession>
<dbReference type="EMBL" id="CM046391">
    <property type="protein sequence ID" value="KAI8560270.1"/>
    <property type="molecule type" value="Genomic_DNA"/>
</dbReference>
<comment type="caution">
    <text evidence="1">The sequence shown here is derived from an EMBL/GenBank/DDBJ whole genome shotgun (WGS) entry which is preliminary data.</text>
</comment>
<sequence>MQTNLQLLAGCYLHNNQAYTAYHVLKGTQMAPSWYLFAISCFQMDLLSEAEALLSPVTDPTAEVPNGAAGHYLLGLIYRYTDRRKSAVHHFKQALSIDPLLWAAYEELCLLGLPEDAVVKRADRIALDSNAKGRGRLKLTLDAVVRKDTSILGAAEEASAVFGEVAALCIQKQQLNKALAYQNTQPSSEDHSLVSGRNIGLEDSSPREARHMSGKDIRVVPGNYHGVVTSGGVASQSLSGGPGNMSFYSTPSPIAAQLLADATPFSHLLTAEAFTDTPSKVSALWIKSSLHDPPVVVTNPPRNFGPELRSQDVLGISLSST</sequence>
<dbReference type="Proteomes" id="UP001062846">
    <property type="component" value="Chromosome 4"/>
</dbReference>
<reference evidence="1" key="1">
    <citation type="submission" date="2022-02" db="EMBL/GenBank/DDBJ databases">
        <title>Plant Genome Project.</title>
        <authorList>
            <person name="Zhang R.-G."/>
        </authorList>
    </citation>
    <scope>NUCLEOTIDE SEQUENCE</scope>
    <source>
        <strain evidence="1">AT1</strain>
    </source>
</reference>
<gene>
    <name evidence="1" type="ORF">RHMOL_Rhmol04G0242600</name>
</gene>
<evidence type="ECO:0000313" key="2">
    <source>
        <dbReference type="Proteomes" id="UP001062846"/>
    </source>
</evidence>